<dbReference type="Pfam" id="PF09136">
    <property type="entry name" value="Glucodextran_B"/>
    <property type="match status" value="1"/>
</dbReference>
<dbReference type="InterPro" id="IPR015500">
    <property type="entry name" value="Peptidase_S8_subtilisin-rel"/>
</dbReference>
<dbReference type="Pfam" id="PF04122">
    <property type="entry name" value="CW_binding_2"/>
    <property type="match status" value="3"/>
</dbReference>
<dbReference type="InterPro" id="IPR036852">
    <property type="entry name" value="Peptidase_S8/S53_dom_sf"/>
</dbReference>
<evidence type="ECO:0000259" key="9">
    <source>
        <dbReference type="Pfam" id="PF05922"/>
    </source>
</evidence>
<proteinExistence type="inferred from homology"/>
<dbReference type="OrthoDB" id="9798386at2"/>
<keyword evidence="2 6" id="KW-0645">Protease</keyword>
<keyword evidence="11" id="KW-1185">Reference proteome</keyword>
<dbReference type="SUPFAM" id="SSF49464">
    <property type="entry name" value="Carboxypeptidase regulatory domain-like"/>
    <property type="match status" value="2"/>
</dbReference>
<name>A0A2A2IJK6_9BACI</name>
<evidence type="ECO:0000256" key="3">
    <source>
        <dbReference type="ARBA" id="ARBA00022801"/>
    </source>
</evidence>
<dbReference type="Pfam" id="PF05922">
    <property type="entry name" value="Inhibitor_I9"/>
    <property type="match status" value="1"/>
</dbReference>
<dbReference type="InterPro" id="IPR000209">
    <property type="entry name" value="Peptidase_S8/S53_dom"/>
</dbReference>
<evidence type="ECO:0000256" key="1">
    <source>
        <dbReference type="ARBA" id="ARBA00011073"/>
    </source>
</evidence>
<dbReference type="Proteomes" id="UP000218887">
    <property type="component" value="Unassembled WGS sequence"/>
</dbReference>
<dbReference type="PANTHER" id="PTHR30032:SF8">
    <property type="entry name" value="GERMINATION-SPECIFIC N-ACETYLMURAMOYL-L-ALANINE AMIDASE"/>
    <property type="match status" value="1"/>
</dbReference>
<dbReference type="InterPro" id="IPR051922">
    <property type="entry name" value="Bact_Sporulation_Assoc"/>
</dbReference>
<dbReference type="InterPro" id="IPR033857">
    <property type="entry name" value="Bacillopeptidase_F"/>
</dbReference>
<dbReference type="CDD" id="cd07481">
    <property type="entry name" value="Peptidases_S8_BacillopeptidaseF-like"/>
    <property type="match status" value="1"/>
</dbReference>
<dbReference type="SUPFAM" id="SSF52743">
    <property type="entry name" value="Subtilisin-like"/>
    <property type="match status" value="1"/>
</dbReference>
<keyword evidence="3 6" id="KW-0378">Hydrolase</keyword>
<evidence type="ECO:0000313" key="11">
    <source>
        <dbReference type="Proteomes" id="UP000218887"/>
    </source>
</evidence>
<comment type="similarity">
    <text evidence="1 6">Belongs to the peptidase S8 family.</text>
</comment>
<evidence type="ECO:0000256" key="6">
    <source>
        <dbReference type="PROSITE-ProRule" id="PRU01240"/>
    </source>
</evidence>
<dbReference type="Gene3D" id="3.40.50.200">
    <property type="entry name" value="Peptidase S8/S53 domain"/>
    <property type="match status" value="1"/>
</dbReference>
<dbReference type="PROSITE" id="PS51892">
    <property type="entry name" value="SUBTILASE"/>
    <property type="match status" value="1"/>
</dbReference>
<dbReference type="Gene3D" id="2.60.40.1120">
    <property type="entry name" value="Carboxypeptidase-like, regulatory domain"/>
    <property type="match status" value="2"/>
</dbReference>
<evidence type="ECO:0000259" key="8">
    <source>
        <dbReference type="Pfam" id="PF00082"/>
    </source>
</evidence>
<dbReference type="InterPro" id="IPR007253">
    <property type="entry name" value="Cell_wall-bd_2"/>
</dbReference>
<dbReference type="GO" id="GO:0004252">
    <property type="term" value="F:serine-type endopeptidase activity"/>
    <property type="evidence" value="ECO:0007669"/>
    <property type="project" value="UniProtKB-UniRule"/>
</dbReference>
<dbReference type="Pfam" id="PF00082">
    <property type="entry name" value="Peptidase_S8"/>
    <property type="match status" value="1"/>
</dbReference>
<protein>
    <recommendedName>
        <fullName evidence="12">Peptidase S8</fullName>
    </recommendedName>
</protein>
<dbReference type="FunFam" id="3.40.50.200:FF:000043">
    <property type="entry name" value="Peptidase S8"/>
    <property type="match status" value="1"/>
</dbReference>
<dbReference type="PROSITE" id="PS00138">
    <property type="entry name" value="SUBTILASE_SER"/>
    <property type="match status" value="1"/>
</dbReference>
<dbReference type="GO" id="GO:0006508">
    <property type="term" value="P:proteolysis"/>
    <property type="evidence" value="ECO:0007669"/>
    <property type="project" value="UniProtKB-KW"/>
</dbReference>
<gene>
    <name evidence="10" type="ORF">CIL05_01175</name>
</gene>
<organism evidence="10 11">
    <name type="scientific">Virgibacillus profundi</name>
    <dbReference type="NCBI Taxonomy" id="2024555"/>
    <lineage>
        <taxon>Bacteria</taxon>
        <taxon>Bacillati</taxon>
        <taxon>Bacillota</taxon>
        <taxon>Bacilli</taxon>
        <taxon>Bacillales</taxon>
        <taxon>Bacillaceae</taxon>
        <taxon>Virgibacillus</taxon>
    </lineage>
</organism>
<feature type="active site" description="Charge relay system" evidence="5 6">
    <location>
        <position position="441"/>
    </location>
</feature>
<evidence type="ECO:0000256" key="4">
    <source>
        <dbReference type="ARBA" id="ARBA00022825"/>
    </source>
</evidence>
<evidence type="ECO:0008006" key="12">
    <source>
        <dbReference type="Google" id="ProtNLM"/>
    </source>
</evidence>
<dbReference type="InterPro" id="IPR008969">
    <property type="entry name" value="CarboxyPept-like_regulatory"/>
</dbReference>
<feature type="chain" id="PRO_5013262835" description="Peptidase S8" evidence="7">
    <location>
        <begin position="33"/>
        <end position="1433"/>
    </location>
</feature>
<dbReference type="PRINTS" id="PR00723">
    <property type="entry name" value="SUBTILISIN"/>
</dbReference>
<dbReference type="InterPro" id="IPR013783">
    <property type="entry name" value="Ig-like_fold"/>
</dbReference>
<dbReference type="Gene3D" id="3.40.50.12090">
    <property type="match status" value="2"/>
</dbReference>
<evidence type="ECO:0000313" key="10">
    <source>
        <dbReference type="EMBL" id="PAV31293.1"/>
    </source>
</evidence>
<dbReference type="Pfam" id="PF13715">
    <property type="entry name" value="CarbopepD_reg_2"/>
    <property type="match status" value="1"/>
</dbReference>
<evidence type="ECO:0000256" key="5">
    <source>
        <dbReference type="PIRSR" id="PIRSR615500-1"/>
    </source>
</evidence>
<feature type="signal peptide" evidence="7">
    <location>
        <begin position="1"/>
        <end position="32"/>
    </location>
</feature>
<reference evidence="10 11" key="1">
    <citation type="submission" date="2017-08" db="EMBL/GenBank/DDBJ databases">
        <title>Virgibacillus indicus sp. nov. and Virgibacillus profoundi sp. nov, two moderately halophilic bacteria isolated from marine sediment by using the Microfluidic Streak Plate.</title>
        <authorList>
            <person name="Xu B."/>
            <person name="Hu B."/>
            <person name="Wang J."/>
            <person name="Zhu Y."/>
            <person name="Huang L."/>
            <person name="Du W."/>
            <person name="Huang Y."/>
        </authorList>
    </citation>
    <scope>NUCLEOTIDE SEQUENCE [LARGE SCALE GENOMIC DNA]</scope>
    <source>
        <strain evidence="10 11">IO3-P3-H5</strain>
    </source>
</reference>
<dbReference type="EMBL" id="NPOA01000001">
    <property type="protein sequence ID" value="PAV31293.1"/>
    <property type="molecule type" value="Genomic_DNA"/>
</dbReference>
<dbReference type="PANTHER" id="PTHR30032">
    <property type="entry name" value="N-ACETYLMURAMOYL-L-ALANINE AMIDASE-RELATED"/>
    <property type="match status" value="1"/>
</dbReference>
<feature type="domain" description="Inhibitor I9" evidence="9">
    <location>
        <begin position="69"/>
        <end position="177"/>
    </location>
</feature>
<sequence>MKKKKQQRIRAFSIASSLLMTFSLVAPGLASAQSTGDVSISAKSSQNTVQAKVSDRLLNDFQDKEKVTFLVKFNEKADAAKVAEEARATAENTNLSALKTEHLQRSAVIAKLKSTSISSQQSVIEFLEQEAETGNVDAFNSYFIVNGMAVTATKEVAEKVASFPEVEKLLKNETRELYTTVSKDADTPKSDIANVEWNVDRVGAPAVWDMGFDGTGTVVASIDSGVQWDHPALQEKYRGYNAGEVKHTYSWYDATAGESTPYDDQGHGTHVTGTMVGSEPDGSNQIGVAPGAQWIAVKAFTADGGTDVDLLEAADWIIAPGGDATKAPDVVNNSWGGGPGLDEWYREVVQNWRAADIFPEFSAGNTTLFNPGGPGSIATPANYPESFATGATDINDTVAGFSLRGPSPYEGDIKPDISAPGVNIRSSVPGSGYEGGWNGTSMAGPAVSAVVALLIEADASLTVDELEEIIVNTATPLTDGEYPESPNMGYGYGLVNAYDAVSTLIRGLGTLEGQVTKEGDDLEAPTFEHEAVEENNYKPNALPLGAQVSVLESGRSVNTDPADGSYSLLHAAGEFTVQAEAYGFESQEQSVSIEEDGTAEANFTLEEIDQYTVSGTITDEATDETIEGATVLLVEDANITPVETDGEGNYSLTAYEGTYTLKVLASGYHAAEVEVNLDGSDATVDVALEPFYTVPGGEIGYDDGTAENARAFYDAGNGWAVKMSLPEGEDSGIVTDGVFQFHGTDWPVPGGTEFAVEVWDATGPNGTPGEKIAGPVDAEATRSINEWTVVDLREHAIQVEGDFYMVYIQTGANPNVPGLATDENGPNAERSYQYVSGSFEPAPSEEGNYMIRARVAYGVSDAVITSPAKDLITNEAMLTVEGTASPSTTIELINNGEAVDSVDISDNGQFTFETELTEGENVLTAVTLIDGTSVNESAPISVTLDTEAPGLTIDSPQDGEVTNSETVTVEGTVTDANLSSVTVNGEEATVTDEKFSKRIIVENGENEINVVAVDVAGNEQAESVTIVVDQTTPVMENLQPSTDQNVLPGDEVEISFHSEKVGGEANFTVQLPGQAVPQSSASNPMEEVEPGIYQGTWTVPDLALQGGVIEVELTDDAGNTTVQEAEGKLYITTEKIDRISGESRYDTAIEISQEGWDSADTVILARGDNFADALAGVPLAHKLDAPILLTPSDKLLEETLAEIERLGTKDIIILGGTGAIDESIGSHLVSEGFDVTRYEGDTRFETAAAIANIVAPDGAEKVVVANGMDFPDALSVASLAAKDGLPILLTFADELPEVTEEAINNLGASQTLVIGGKSVVSNAVKDQLPEASRLNGENRYETNVEVVKHFGADNNHMYIATGTAYADALTGAVLAAKNNSSILLVSKLAGENGEIPEVVSSYITEQEVNRLTIFGGTNAVSEEALDALNELIQ</sequence>
<dbReference type="Gene3D" id="2.60.40.10">
    <property type="entry name" value="Immunoglobulins"/>
    <property type="match status" value="2"/>
</dbReference>
<dbReference type="InterPro" id="IPR022398">
    <property type="entry name" value="Peptidase_S8_His-AS"/>
</dbReference>
<feature type="active site" description="Charge relay system" evidence="5 6">
    <location>
        <position position="267"/>
    </location>
</feature>
<dbReference type="InterPro" id="IPR010259">
    <property type="entry name" value="S8pro/Inhibitor_I9"/>
</dbReference>
<accession>A0A2A2IJK6</accession>
<feature type="active site" description="Charge relay system" evidence="5 6">
    <location>
        <position position="223"/>
    </location>
</feature>
<comment type="caution">
    <text evidence="10">The sequence shown here is derived from an EMBL/GenBank/DDBJ whole genome shotgun (WGS) entry which is preliminary data.</text>
</comment>
<feature type="domain" description="Peptidase S8/S53" evidence="8">
    <location>
        <begin position="214"/>
        <end position="493"/>
    </location>
</feature>
<dbReference type="PROSITE" id="PS00137">
    <property type="entry name" value="SUBTILASE_HIS"/>
    <property type="match status" value="1"/>
</dbReference>
<dbReference type="InterPro" id="IPR023828">
    <property type="entry name" value="Peptidase_S8_Ser-AS"/>
</dbReference>
<keyword evidence="7" id="KW-0732">Signal</keyword>
<evidence type="ECO:0000256" key="7">
    <source>
        <dbReference type="SAM" id="SignalP"/>
    </source>
</evidence>
<evidence type="ECO:0000256" key="2">
    <source>
        <dbReference type="ARBA" id="ARBA00022670"/>
    </source>
</evidence>
<keyword evidence="4 6" id="KW-0720">Serine protease</keyword>